<dbReference type="AlphaFoldDB" id="A0AAW8NG10"/>
<dbReference type="NCBIfam" id="TIGR00710">
    <property type="entry name" value="efflux_Bcr_CflA"/>
    <property type="match status" value="1"/>
</dbReference>
<dbReference type="EMBL" id="JAPMLD010000005">
    <property type="protein sequence ID" value="MDW4824969.1"/>
    <property type="molecule type" value="Genomic_DNA"/>
</dbReference>
<dbReference type="Gene3D" id="1.20.1720.10">
    <property type="entry name" value="Multidrug resistance protein D"/>
    <property type="match status" value="1"/>
</dbReference>
<dbReference type="PANTHER" id="PTHR43124">
    <property type="entry name" value="PURINE EFFLUX PUMP PBUE"/>
    <property type="match status" value="1"/>
</dbReference>
<dbReference type="InterPro" id="IPR036259">
    <property type="entry name" value="MFS_trans_sf"/>
</dbReference>
<feature type="transmembrane region" description="Helical" evidence="8">
    <location>
        <begin position="160"/>
        <end position="180"/>
    </location>
</feature>
<reference evidence="11 13" key="1">
    <citation type="journal article" date="2022" name="bioRxiv">
        <title>Prophages regulate Shewanella fidelis 3313 motility and biofilm formation: implications for gut colonization dynamics in Ciona robusta.</title>
        <authorList>
            <person name="Natarajan O."/>
            <person name="Gibboney S.L."/>
            <person name="Young M.N."/>
            <person name="Lim S.J."/>
            <person name="Pluta N."/>
            <person name="Atkinson C.G."/>
            <person name="Leigh B.A."/>
            <person name="Liberti A."/>
            <person name="Kees E.D."/>
            <person name="Breitbart M."/>
            <person name="Gralnick J.A."/>
            <person name="Dishaw L.J."/>
        </authorList>
    </citation>
    <scope>NUCLEOTIDE SEQUENCE [LARGE SCALE GENOMIC DNA]</scope>
    <source>
        <strain evidence="11 13">JG4066</strain>
    </source>
</reference>
<evidence type="ECO:0000313" key="13">
    <source>
        <dbReference type="Proteomes" id="UP001271263"/>
    </source>
</evidence>
<feature type="transmembrane region" description="Helical" evidence="8">
    <location>
        <begin position="295"/>
        <end position="315"/>
    </location>
</feature>
<dbReference type="PROSITE" id="PS50850">
    <property type="entry name" value="MFS"/>
    <property type="match status" value="1"/>
</dbReference>
<evidence type="ECO:0000256" key="3">
    <source>
        <dbReference type="ARBA" id="ARBA00022448"/>
    </source>
</evidence>
<feature type="transmembrane region" description="Helical" evidence="8">
    <location>
        <begin position="46"/>
        <end position="64"/>
    </location>
</feature>
<accession>A0AAW8NG10</accession>
<evidence type="ECO:0000313" key="11">
    <source>
        <dbReference type="EMBL" id="MDW4824969.1"/>
    </source>
</evidence>
<dbReference type="InterPro" id="IPR020846">
    <property type="entry name" value="MFS_dom"/>
</dbReference>
<dbReference type="InterPro" id="IPR011701">
    <property type="entry name" value="MFS"/>
</dbReference>
<feature type="domain" description="Major facilitator superfamily (MFS) profile" evidence="9">
    <location>
        <begin position="1"/>
        <end position="384"/>
    </location>
</feature>
<comment type="caution">
    <text evidence="8">Lacks conserved residue(s) required for the propagation of feature annotation.</text>
</comment>
<evidence type="ECO:0000256" key="5">
    <source>
        <dbReference type="ARBA" id="ARBA00022692"/>
    </source>
</evidence>
<dbReference type="PANTHER" id="PTHR43124:SF3">
    <property type="entry name" value="CHLORAMPHENICOL EFFLUX PUMP RV0191"/>
    <property type="match status" value="1"/>
</dbReference>
<evidence type="ECO:0000313" key="10">
    <source>
        <dbReference type="EMBL" id="MDR8522278.1"/>
    </source>
</evidence>
<evidence type="ECO:0000256" key="1">
    <source>
        <dbReference type="ARBA" id="ARBA00004651"/>
    </source>
</evidence>
<feature type="transmembrane region" description="Helical" evidence="8">
    <location>
        <begin position="241"/>
        <end position="259"/>
    </location>
</feature>
<feature type="transmembrane region" description="Helical" evidence="8">
    <location>
        <begin position="71"/>
        <end position="89"/>
    </location>
</feature>
<dbReference type="Proteomes" id="UP001271263">
    <property type="component" value="Unassembled WGS sequence"/>
</dbReference>
<dbReference type="Pfam" id="PF07690">
    <property type="entry name" value="MFS_1"/>
    <property type="match status" value="1"/>
</dbReference>
<gene>
    <name evidence="10" type="ORF">OS133_00995</name>
    <name evidence="11" type="ORF">OS134_12955</name>
</gene>
<evidence type="ECO:0000256" key="8">
    <source>
        <dbReference type="RuleBase" id="RU365088"/>
    </source>
</evidence>
<sequence length="384" mass="40675">MKNKPNIWLIISLMMFPQIVETIYSPVLPNIAMAFNVSPQAASQTLSIYFVAFALGVITWGYLADKLGRRPAMLLGLTCYAAGSLIALASTEFQYLLLARSLSAFGAAAGSIVTQTILRDGFEGAALSKIFSVVGMGIGISPALGLILGSLLASEFGHNGVFLTLAVIAALLIIACSWRLPETQPANVQHSKLKPLALKMCRDSMLWRNALLVANFNLMLFGYYALAPFMFNQIGLSEKHFGASGIILAVGVLIGSASNKHLLSKGLRAETLISIACMTALVGAVGVYLTQSSWLFLLPMMLVVCGFGIGIPNILSLALADYRQASGTAGALFGLAYYLLLGAGLALAALSHNLANLLLVTALLSTLLTLKKQSSRAVTHFDNG</sequence>
<evidence type="ECO:0000256" key="6">
    <source>
        <dbReference type="ARBA" id="ARBA00022989"/>
    </source>
</evidence>
<keyword evidence="4" id="KW-1003">Cell membrane</keyword>
<dbReference type="GO" id="GO:1990961">
    <property type="term" value="P:xenobiotic detoxification by transmembrane export across the plasma membrane"/>
    <property type="evidence" value="ECO:0007669"/>
    <property type="project" value="InterPro"/>
</dbReference>
<dbReference type="SUPFAM" id="SSF103473">
    <property type="entry name" value="MFS general substrate transporter"/>
    <property type="match status" value="1"/>
</dbReference>
<evidence type="ECO:0000259" key="9">
    <source>
        <dbReference type="PROSITE" id="PS50850"/>
    </source>
</evidence>
<evidence type="ECO:0000256" key="4">
    <source>
        <dbReference type="ARBA" id="ARBA00022475"/>
    </source>
</evidence>
<comment type="caution">
    <text evidence="10">The sequence shown here is derived from an EMBL/GenBank/DDBJ whole genome shotgun (WGS) entry which is preliminary data.</text>
</comment>
<keyword evidence="13" id="KW-1185">Reference proteome</keyword>
<organism evidence="10 12">
    <name type="scientific">Shewanella fidelis</name>
    <dbReference type="NCBI Taxonomy" id="173509"/>
    <lineage>
        <taxon>Bacteria</taxon>
        <taxon>Pseudomonadati</taxon>
        <taxon>Pseudomonadota</taxon>
        <taxon>Gammaproteobacteria</taxon>
        <taxon>Alteromonadales</taxon>
        <taxon>Shewanellaceae</taxon>
        <taxon>Shewanella</taxon>
    </lineage>
</organism>
<keyword evidence="7 8" id="KW-0472">Membrane</keyword>
<dbReference type="Proteomes" id="UP001259340">
    <property type="component" value="Unassembled WGS sequence"/>
</dbReference>
<dbReference type="InterPro" id="IPR050189">
    <property type="entry name" value="MFS_Efflux_Transporters"/>
</dbReference>
<dbReference type="GO" id="GO:0005886">
    <property type="term" value="C:plasma membrane"/>
    <property type="evidence" value="ECO:0007669"/>
    <property type="project" value="UniProtKB-SubCell"/>
</dbReference>
<feature type="transmembrane region" description="Helical" evidence="8">
    <location>
        <begin position="327"/>
        <end position="348"/>
    </location>
</feature>
<feature type="transmembrane region" description="Helical" evidence="8">
    <location>
        <begin position="271"/>
        <end position="289"/>
    </location>
</feature>
<comment type="subcellular location">
    <subcellularLocation>
        <location evidence="8">Cell inner membrane</location>
        <topology evidence="8">Multi-pass membrane protein</topology>
    </subcellularLocation>
    <subcellularLocation>
        <location evidence="1">Cell membrane</location>
        <topology evidence="1">Multi-pass membrane protein</topology>
    </subcellularLocation>
</comment>
<comment type="similarity">
    <text evidence="2 8">Belongs to the major facilitator superfamily. Bcr/CmlA family.</text>
</comment>
<protein>
    <recommendedName>
        <fullName evidence="8">Bcr/CflA family efflux transporter</fullName>
    </recommendedName>
</protein>
<keyword evidence="5 8" id="KW-0812">Transmembrane</keyword>
<evidence type="ECO:0000256" key="2">
    <source>
        <dbReference type="ARBA" id="ARBA00006236"/>
    </source>
</evidence>
<dbReference type="EMBL" id="JAPMLE010000001">
    <property type="protein sequence ID" value="MDR8522278.1"/>
    <property type="molecule type" value="Genomic_DNA"/>
</dbReference>
<reference evidence="10" key="2">
    <citation type="submission" date="2022-11" db="EMBL/GenBank/DDBJ databases">
        <title>Prophages regulate Shewanella fidelis motility and biofilm formation: implications for gut colonization dynamics in Ciona robusta.</title>
        <authorList>
            <person name="Natarajan O."/>
            <person name="Gibboney S.L."/>
            <person name="Young M.N."/>
            <person name="Lim S.J."/>
            <person name="Pluta N."/>
            <person name="Atkinson C.G.F."/>
            <person name="Leigh B.A."/>
            <person name="Liberti A."/>
            <person name="Kees E."/>
            <person name="Breitbart M."/>
            <person name="Gralnick J."/>
            <person name="Dishaw L.J."/>
        </authorList>
    </citation>
    <scope>NUCLEOTIDE SEQUENCE</scope>
    <source>
        <strain evidence="10">3313</strain>
    </source>
</reference>
<name>A0AAW8NG10_9GAMM</name>
<keyword evidence="8" id="KW-0997">Cell inner membrane</keyword>
<feature type="transmembrane region" description="Helical" evidence="8">
    <location>
        <begin position="206"/>
        <end position="226"/>
    </location>
</feature>
<evidence type="ECO:0000256" key="7">
    <source>
        <dbReference type="ARBA" id="ARBA00023136"/>
    </source>
</evidence>
<keyword evidence="3 8" id="KW-0813">Transport</keyword>
<keyword evidence="6 8" id="KW-1133">Transmembrane helix</keyword>
<dbReference type="RefSeq" id="WP_310653716.1">
    <property type="nucleotide sequence ID" value="NZ_JAPMLA010000006.1"/>
</dbReference>
<proteinExistence type="inferred from homology"/>
<dbReference type="GO" id="GO:0042910">
    <property type="term" value="F:xenobiotic transmembrane transporter activity"/>
    <property type="evidence" value="ECO:0007669"/>
    <property type="project" value="InterPro"/>
</dbReference>
<evidence type="ECO:0000313" key="12">
    <source>
        <dbReference type="Proteomes" id="UP001259340"/>
    </source>
</evidence>
<feature type="transmembrane region" description="Helical" evidence="8">
    <location>
        <begin position="130"/>
        <end position="154"/>
    </location>
</feature>
<feature type="transmembrane region" description="Helical" evidence="8">
    <location>
        <begin position="95"/>
        <end position="118"/>
    </location>
</feature>
<dbReference type="CDD" id="cd17320">
    <property type="entry name" value="MFS_MdfA_MDR_like"/>
    <property type="match status" value="1"/>
</dbReference>
<dbReference type="InterPro" id="IPR004812">
    <property type="entry name" value="Efflux_drug-R_Bcr/CmlA"/>
</dbReference>